<dbReference type="InterPro" id="IPR036047">
    <property type="entry name" value="F-box-like_dom_sf"/>
</dbReference>
<dbReference type="PANTHER" id="PTHR15922:SF2">
    <property type="entry name" value="NBAS SUBUNIT OF NRZ TETHERING COMPLEX"/>
    <property type="match status" value="1"/>
</dbReference>
<accession>A0AAW2LHU1</accession>
<name>A0AAW2LHU1_9LAMI</name>
<gene>
    <name evidence="1" type="ORF">Sangu_2210700</name>
</gene>
<reference evidence="1" key="1">
    <citation type="submission" date="2020-06" db="EMBL/GenBank/DDBJ databases">
        <authorList>
            <person name="Li T."/>
            <person name="Hu X."/>
            <person name="Zhang T."/>
            <person name="Song X."/>
            <person name="Zhang H."/>
            <person name="Dai N."/>
            <person name="Sheng W."/>
            <person name="Hou X."/>
            <person name="Wei L."/>
        </authorList>
    </citation>
    <scope>NUCLEOTIDE SEQUENCE</scope>
    <source>
        <strain evidence="1">G01</strain>
        <tissue evidence="1">Leaf</tissue>
    </source>
</reference>
<proteinExistence type="predicted"/>
<dbReference type="Gene3D" id="1.20.1280.50">
    <property type="match status" value="1"/>
</dbReference>
<dbReference type="GO" id="GO:0006890">
    <property type="term" value="P:retrograde vesicle-mediated transport, Golgi to endoplasmic reticulum"/>
    <property type="evidence" value="ECO:0007669"/>
    <property type="project" value="TreeGrafter"/>
</dbReference>
<dbReference type="GO" id="GO:0000149">
    <property type="term" value="F:SNARE binding"/>
    <property type="evidence" value="ECO:0007669"/>
    <property type="project" value="TreeGrafter"/>
</dbReference>
<dbReference type="PANTHER" id="PTHR15922">
    <property type="entry name" value="NEUROBLASTOMA-AMPLIFIED SEQUENCE"/>
    <property type="match status" value="1"/>
</dbReference>
<dbReference type="GO" id="GO:0070939">
    <property type="term" value="C:Dsl1/NZR complex"/>
    <property type="evidence" value="ECO:0007669"/>
    <property type="project" value="TreeGrafter"/>
</dbReference>
<dbReference type="SUPFAM" id="SSF81383">
    <property type="entry name" value="F-box domain"/>
    <property type="match status" value="1"/>
</dbReference>
<organism evidence="1">
    <name type="scientific">Sesamum angustifolium</name>
    <dbReference type="NCBI Taxonomy" id="2727405"/>
    <lineage>
        <taxon>Eukaryota</taxon>
        <taxon>Viridiplantae</taxon>
        <taxon>Streptophyta</taxon>
        <taxon>Embryophyta</taxon>
        <taxon>Tracheophyta</taxon>
        <taxon>Spermatophyta</taxon>
        <taxon>Magnoliopsida</taxon>
        <taxon>eudicotyledons</taxon>
        <taxon>Gunneridae</taxon>
        <taxon>Pentapetalae</taxon>
        <taxon>asterids</taxon>
        <taxon>lamiids</taxon>
        <taxon>Lamiales</taxon>
        <taxon>Pedaliaceae</taxon>
        <taxon>Sesamum</taxon>
    </lineage>
</organism>
<dbReference type="EMBL" id="JACGWK010000014">
    <property type="protein sequence ID" value="KAL0317964.1"/>
    <property type="molecule type" value="Genomic_DNA"/>
</dbReference>
<evidence type="ECO:0000313" key="1">
    <source>
        <dbReference type="EMBL" id="KAL0317964.1"/>
    </source>
</evidence>
<comment type="caution">
    <text evidence="1">The sequence shown here is derived from an EMBL/GenBank/DDBJ whole genome shotgun (WGS) entry which is preliminary data.</text>
</comment>
<protein>
    <submittedName>
        <fullName evidence="1">MAG2-interacting protein 2</fullName>
    </submittedName>
</protein>
<sequence length="408" mass="47180">MLAEWEGLFTTGKDENAPVEVSDAVNNSWSNDDWDEGWESFQEEPIEKETKESNTLSIHPLHICWMTLIRKLVTFSSHRDVLKLLDKNAGEDSRVLLDEDDTRDLTQTVLEVDFFLALKIALLLPYEAIQLQCLDAVEKKLKEGGIPDNIAQDHFMFVPCFIVWNFIKHHIKSFLWVHIFMPLLHELVKADQHILAGFLVTRFMHTNASLSLINISEPSLRKYLEIQFQELQERQPWDNMSFCEPLLNTVANLKDKLGNLIQLALSSIPADIRKWRDLASDDMLWSNLFKERWGIDHSAFYAPENSKSWKDVYIVQDRCDRVGLGLKIIREGDDYFLVHQGQIQRNLGSRQPESQIFNSFNWGNGNRGRVDSVDEEQPCSSSSILDKILFFIGDMEVASMHAKRSRLL</sequence>
<reference evidence="1" key="2">
    <citation type="journal article" date="2024" name="Plant">
        <title>Genomic evolution and insights into agronomic trait innovations of Sesamum species.</title>
        <authorList>
            <person name="Miao H."/>
            <person name="Wang L."/>
            <person name="Qu L."/>
            <person name="Liu H."/>
            <person name="Sun Y."/>
            <person name="Le M."/>
            <person name="Wang Q."/>
            <person name="Wei S."/>
            <person name="Zheng Y."/>
            <person name="Lin W."/>
            <person name="Duan Y."/>
            <person name="Cao H."/>
            <person name="Xiong S."/>
            <person name="Wang X."/>
            <person name="Wei L."/>
            <person name="Li C."/>
            <person name="Ma Q."/>
            <person name="Ju M."/>
            <person name="Zhao R."/>
            <person name="Li G."/>
            <person name="Mu C."/>
            <person name="Tian Q."/>
            <person name="Mei H."/>
            <person name="Zhang T."/>
            <person name="Gao T."/>
            <person name="Zhang H."/>
        </authorList>
    </citation>
    <scope>NUCLEOTIDE SEQUENCE</scope>
    <source>
        <strain evidence="1">G01</strain>
    </source>
</reference>
<dbReference type="AlphaFoldDB" id="A0AAW2LHU1"/>